<dbReference type="OrthoDB" id="6123at2759"/>
<sequence>MDDDDHFRKAQVNLAENTKKAANGLDRAVKENSKWLAALCCSISLEIRRPQVNAKKRRLDLDLLEKPHELITKPDKRHKSIEEKLEPTEPQEVPEVERLPPAKPTEIIEPAIDSTENTDDSDEDGAINPFELKVTELKEELRERGLKTGGLKATLIARLLQAVDEERKIKSSKQKSKPSEATRADAKREPSKDEIVNESDVSMQDDGDDAADNIQRQESQSLDESSEVETQPQGSQRQISQKSPLKVANALEEETKDPIVEPRRSSRSKGSFSSYRSSAESVKWEGPKLKGKKAKKKSTTADVIDLVSPQKAIPNNSVDLTSPDVSESKSQSKSRSSGSTSPPKNVVTLKHSPQNPSSTNNLLSPPRNLPSDLKHSNDKSPEMSLPSPRKSMESPPRNEESFSDSPPQSKKRKDSTASATAPSPPKKTIKAVALFDSTVSPYLPPKKNPPAPKLRSNTSSISSKASFTGSESTNVSPLAVGATLSKPKVPLFDADISPIQSPDAEKDSVLHPYERTGAKETNVPKAMPTKIVDSAFVSSPPREQIQEELETKRPVQSTGERLRTTPSTPPPKADEEGVSVVESDLLMSTAASLFASATSPIMKGYASLKSAFGLSKAKTVFNDDIYSRTTPTPKVPAPKVFQSKSFTSSKDTIALSTPRSTTKDENIDALRASLARAKAMVEDKRVKQPLFQSPVASIPDPKSPAKIRRDVDEMSTPSMGADSADWAQQEIELESKRLRLAAKQSAKKRIEEEKDKTKTKVQLPTISDSAEKPKADNQETIIVADKANQRKSSTPSVIVAKKPTDEVETEAIPAIASSVPKKPLNLVSGLHSFTSLVEKDSSQQSSQNSNSSRGAGPTVVASLKLAERNRLAEQKRALEKKKKREALLKKYEEQRKLDDEKRKKAMAQTTKEHNEKAFKELRQKREREAEEKKQREAELAKKRQNRLQDMQANDEKKRQMIKEKEQAVKEKVEKMRHEREHEKKPVAKPEFSSKPTAKMVDEGMSKSVKPMETKPTKPAVVQNKEKIPLVTANREPEVAVLVKKAMSKSQEFVQQIAQSKKELTNYEMSDGPESDESGNSDDEQKKIPDWAQREALDRALARQFGPEAVDPTPSIFPDFVDSCDLEAIFQPVDPKKKKRFNKRTSSGNWLADRPTMREKVAYKRDMGFIN</sequence>
<dbReference type="Gene3D" id="1.10.720.30">
    <property type="entry name" value="SAP domain"/>
    <property type="match status" value="1"/>
</dbReference>
<feature type="region of interest" description="Disordered" evidence="7">
    <location>
        <begin position="164"/>
        <end position="476"/>
    </location>
</feature>
<evidence type="ECO:0000259" key="8">
    <source>
        <dbReference type="PROSITE" id="PS50800"/>
    </source>
</evidence>
<feature type="compositionally biased region" description="Basic and acidic residues" evidence="7">
    <location>
        <begin position="999"/>
        <end position="1015"/>
    </location>
</feature>
<dbReference type="GO" id="GO:0005634">
    <property type="term" value="C:nucleus"/>
    <property type="evidence" value="ECO:0007669"/>
    <property type="project" value="UniProtKB-SubCell"/>
</dbReference>
<keyword evidence="5" id="KW-0206">Cytoskeleton</keyword>
<organism evidence="10 11">
    <name type="scientific">Aphanomyces stellatus</name>
    <dbReference type="NCBI Taxonomy" id="120398"/>
    <lineage>
        <taxon>Eukaryota</taxon>
        <taxon>Sar</taxon>
        <taxon>Stramenopiles</taxon>
        <taxon>Oomycota</taxon>
        <taxon>Saprolegniomycetes</taxon>
        <taxon>Saprolegniales</taxon>
        <taxon>Verrucalvaceae</taxon>
        <taxon>Aphanomyces</taxon>
    </lineage>
</organism>
<feature type="compositionally biased region" description="Basic and acidic residues" evidence="7">
    <location>
        <begin position="953"/>
        <end position="987"/>
    </location>
</feature>
<keyword evidence="6" id="KW-0539">Nucleus</keyword>
<feature type="compositionally biased region" description="Basic and acidic residues" evidence="7">
    <location>
        <begin position="1082"/>
        <end position="1100"/>
    </location>
</feature>
<dbReference type="InterPro" id="IPR005635">
    <property type="entry name" value="Inner_centromere_prot_ARK-bd"/>
</dbReference>
<feature type="compositionally biased region" description="Basic and acidic residues" evidence="7">
    <location>
        <begin position="748"/>
        <end position="758"/>
    </location>
</feature>
<protein>
    <submittedName>
        <fullName evidence="10">Aste57867_23167 protein</fullName>
    </submittedName>
</protein>
<gene>
    <name evidence="10" type="primary">Aste57867_23167</name>
    <name evidence="9" type="ORF">As57867_023096</name>
    <name evidence="10" type="ORF">ASTE57867_23167</name>
</gene>
<dbReference type="Pfam" id="PF03941">
    <property type="entry name" value="INCENP_ARK-bind"/>
    <property type="match status" value="1"/>
</dbReference>
<keyword evidence="4" id="KW-0963">Cytoplasm</keyword>
<evidence type="ECO:0000256" key="4">
    <source>
        <dbReference type="ARBA" id="ARBA00022490"/>
    </source>
</evidence>
<evidence type="ECO:0000256" key="1">
    <source>
        <dbReference type="ARBA" id="ARBA00004123"/>
    </source>
</evidence>
<dbReference type="InterPro" id="IPR003034">
    <property type="entry name" value="SAP_dom"/>
</dbReference>
<dbReference type="InterPro" id="IPR036361">
    <property type="entry name" value="SAP_dom_sf"/>
</dbReference>
<feature type="region of interest" description="Disordered" evidence="7">
    <location>
        <begin position="837"/>
        <end position="862"/>
    </location>
</feature>
<feature type="compositionally biased region" description="Low complexity" evidence="7">
    <location>
        <begin position="268"/>
        <end position="278"/>
    </location>
</feature>
<dbReference type="AlphaFoldDB" id="A0A485LMU5"/>
<feature type="domain" description="SAP" evidence="8">
    <location>
        <begin position="129"/>
        <end position="163"/>
    </location>
</feature>
<evidence type="ECO:0000313" key="9">
    <source>
        <dbReference type="EMBL" id="KAF0684923.1"/>
    </source>
</evidence>
<feature type="region of interest" description="Disordered" evidence="7">
    <location>
        <begin position="692"/>
        <end position="726"/>
    </location>
</feature>
<evidence type="ECO:0000256" key="5">
    <source>
        <dbReference type="ARBA" id="ARBA00023212"/>
    </source>
</evidence>
<dbReference type="SMART" id="SM00513">
    <property type="entry name" value="SAP"/>
    <property type="match status" value="1"/>
</dbReference>
<feature type="compositionally biased region" description="Low complexity" evidence="7">
    <location>
        <begin position="842"/>
        <end position="852"/>
    </location>
</feature>
<feature type="compositionally biased region" description="Polar residues" evidence="7">
    <location>
        <begin position="351"/>
        <end position="363"/>
    </location>
</feature>
<evidence type="ECO:0000313" key="10">
    <source>
        <dbReference type="EMBL" id="VFT99815.1"/>
    </source>
</evidence>
<evidence type="ECO:0000256" key="3">
    <source>
        <dbReference type="ARBA" id="ARBA00010042"/>
    </source>
</evidence>
<comment type="subcellular location">
    <subcellularLocation>
        <location evidence="2">Cytoplasm</location>
        <location evidence="2">Cytoskeleton</location>
        <location evidence="2">Spindle</location>
    </subcellularLocation>
    <subcellularLocation>
        <location evidence="1">Nucleus</location>
    </subcellularLocation>
</comment>
<feature type="compositionally biased region" description="Basic and acidic residues" evidence="7">
    <location>
        <begin position="885"/>
        <end position="902"/>
    </location>
</feature>
<feature type="compositionally biased region" description="Acidic residues" evidence="7">
    <location>
        <begin position="116"/>
        <end position="125"/>
    </location>
</feature>
<feature type="compositionally biased region" description="Basic and acidic residues" evidence="7">
    <location>
        <begin position="177"/>
        <end position="195"/>
    </location>
</feature>
<feature type="compositionally biased region" description="Basic and acidic residues" evidence="7">
    <location>
        <begin position="910"/>
        <end position="941"/>
    </location>
</feature>
<evidence type="ECO:0000313" key="11">
    <source>
        <dbReference type="Proteomes" id="UP000332933"/>
    </source>
</evidence>
<dbReference type="SUPFAM" id="SSF68906">
    <property type="entry name" value="SAP domain"/>
    <property type="match status" value="1"/>
</dbReference>
<feature type="compositionally biased region" description="Polar residues" evidence="7">
    <location>
        <begin position="455"/>
        <end position="476"/>
    </location>
</feature>
<feature type="region of interest" description="Disordered" evidence="7">
    <location>
        <begin position="515"/>
        <end position="578"/>
    </location>
</feature>
<dbReference type="EMBL" id="VJMH01007229">
    <property type="protein sequence ID" value="KAF0684923.1"/>
    <property type="molecule type" value="Genomic_DNA"/>
</dbReference>
<evidence type="ECO:0000256" key="6">
    <source>
        <dbReference type="ARBA" id="ARBA00023242"/>
    </source>
</evidence>
<feature type="compositionally biased region" description="Basic and acidic residues" evidence="7">
    <location>
        <begin position="372"/>
        <end position="381"/>
    </location>
</feature>
<dbReference type="PROSITE" id="PS50800">
    <property type="entry name" value="SAP"/>
    <property type="match status" value="1"/>
</dbReference>
<feature type="region of interest" description="Disordered" evidence="7">
    <location>
        <begin position="748"/>
        <end position="806"/>
    </location>
</feature>
<comment type="similarity">
    <text evidence="3">Belongs to the INCENP family.</text>
</comment>
<feature type="compositionally biased region" description="Low complexity" evidence="7">
    <location>
        <begin position="322"/>
        <end position="344"/>
    </location>
</feature>
<dbReference type="Proteomes" id="UP000332933">
    <property type="component" value="Unassembled WGS sequence"/>
</dbReference>
<feature type="compositionally biased region" description="Polar residues" evidence="7">
    <location>
        <begin position="214"/>
        <end position="243"/>
    </location>
</feature>
<accession>A0A485LMU5</accession>
<proteinExistence type="inferred from homology"/>
<dbReference type="Pfam" id="PF02037">
    <property type="entry name" value="SAP"/>
    <property type="match status" value="1"/>
</dbReference>
<keyword evidence="11" id="KW-1185">Reference proteome</keyword>
<feature type="compositionally biased region" description="Pro residues" evidence="7">
    <location>
        <begin position="442"/>
        <end position="452"/>
    </location>
</feature>
<feature type="region of interest" description="Disordered" evidence="7">
    <location>
        <begin position="72"/>
        <end position="130"/>
    </location>
</feature>
<evidence type="ECO:0000256" key="2">
    <source>
        <dbReference type="ARBA" id="ARBA00004186"/>
    </source>
</evidence>
<feature type="compositionally biased region" description="Basic and acidic residues" evidence="7">
    <location>
        <begin position="390"/>
        <end position="400"/>
    </location>
</feature>
<feature type="region of interest" description="Disordered" evidence="7">
    <location>
        <begin position="874"/>
        <end position="1020"/>
    </location>
</feature>
<feature type="compositionally biased region" description="Basic and acidic residues" evidence="7">
    <location>
        <begin position="72"/>
        <end position="87"/>
    </location>
</feature>
<dbReference type="EMBL" id="CAADRA010007255">
    <property type="protein sequence ID" value="VFT99815.1"/>
    <property type="molecule type" value="Genomic_DNA"/>
</dbReference>
<feature type="region of interest" description="Disordered" evidence="7">
    <location>
        <begin position="1063"/>
        <end position="1111"/>
    </location>
</feature>
<feature type="compositionally biased region" description="Acidic residues" evidence="7">
    <location>
        <begin position="1070"/>
        <end position="1081"/>
    </location>
</feature>
<dbReference type="GO" id="GO:0005819">
    <property type="term" value="C:spindle"/>
    <property type="evidence" value="ECO:0007669"/>
    <property type="project" value="UniProtKB-SubCell"/>
</dbReference>
<evidence type="ECO:0000256" key="7">
    <source>
        <dbReference type="SAM" id="MobiDB-lite"/>
    </source>
</evidence>
<name>A0A485LMU5_9STRA</name>
<feature type="compositionally biased region" description="Basic residues" evidence="7">
    <location>
        <begin position="289"/>
        <end position="298"/>
    </location>
</feature>
<reference evidence="10 11" key="1">
    <citation type="submission" date="2019-03" db="EMBL/GenBank/DDBJ databases">
        <authorList>
            <person name="Gaulin E."/>
            <person name="Dumas B."/>
        </authorList>
    </citation>
    <scope>NUCLEOTIDE SEQUENCE [LARGE SCALE GENOMIC DNA]</scope>
    <source>
        <strain evidence="10">CBS 568.67</strain>
    </source>
</reference>
<reference evidence="9" key="2">
    <citation type="submission" date="2019-06" db="EMBL/GenBank/DDBJ databases">
        <title>Genomics analysis of Aphanomyces spp. identifies a new class of oomycete effector associated with host adaptation.</title>
        <authorList>
            <person name="Gaulin E."/>
        </authorList>
    </citation>
    <scope>NUCLEOTIDE SEQUENCE</scope>
    <source>
        <strain evidence="9">CBS 578.67</strain>
    </source>
</reference>